<reference evidence="2" key="2">
    <citation type="submission" date="2011-04" db="EMBL/GenBank/DDBJ databases">
        <authorList>
            <person name="Genoscope - CEA"/>
        </authorList>
    </citation>
    <scope>NUCLEOTIDE SEQUENCE</scope>
    <source>
        <strain evidence="2">R24</strain>
    </source>
</reference>
<name>G3A4C1_9RALS</name>
<proteinExistence type="predicted"/>
<accession>G3A4C1</accession>
<feature type="region of interest" description="Disordered" evidence="1">
    <location>
        <begin position="46"/>
        <end position="81"/>
    </location>
</feature>
<protein>
    <submittedName>
        <fullName evidence="2">Uncharacterized protein</fullName>
    </submittedName>
</protein>
<evidence type="ECO:0000256" key="1">
    <source>
        <dbReference type="SAM" id="MobiDB-lite"/>
    </source>
</evidence>
<organism evidence="2">
    <name type="scientific">Ralstonia syzygii R24</name>
    <dbReference type="NCBI Taxonomy" id="907261"/>
    <lineage>
        <taxon>Bacteria</taxon>
        <taxon>Pseudomonadati</taxon>
        <taxon>Pseudomonadota</taxon>
        <taxon>Betaproteobacteria</taxon>
        <taxon>Burkholderiales</taxon>
        <taxon>Burkholderiaceae</taxon>
        <taxon>Ralstonia</taxon>
        <taxon>Ralstonia solanacearum species complex</taxon>
    </lineage>
</organism>
<sequence length="81" mass="9030">MLKLGYFCVKYEILFPRSHPTLSLIGLSQERAKALYWHVLNEQRNCSEGHGQPSPPKKAHCVAVRGPSSPSPNIGRTAHHV</sequence>
<dbReference type="AlphaFoldDB" id="G3A4C1"/>
<dbReference type="EMBL" id="FR854088">
    <property type="protein sequence ID" value="CCA88752.1"/>
    <property type="molecule type" value="Genomic_DNA"/>
</dbReference>
<reference evidence="2" key="1">
    <citation type="journal article" date="2011" name="PLoS ONE">
        <title>Ralstonia syzygii, the Blood Disease Bacterium and some Asian R. solanacearum strains form a single genomic species despite divergent lifestyles.</title>
        <authorList>
            <person name="Remenant B."/>
            <person name="de Cambiaire J.C."/>
            <person name="Cellier G."/>
            <person name="Jacobs J.M."/>
            <person name="Mangenot S."/>
            <person name="Barbe V."/>
            <person name="Lajus A."/>
            <person name="Vallenet D."/>
            <person name="Medigue C."/>
            <person name="Fegan M."/>
            <person name="Allen C."/>
            <person name="Prior P."/>
        </authorList>
    </citation>
    <scope>NUCLEOTIDE SEQUENCE</scope>
    <source>
        <strain evidence="2">R24</strain>
    </source>
</reference>
<gene>
    <name evidence="2" type="ORF">RALSY_30505</name>
</gene>
<evidence type="ECO:0000313" key="2">
    <source>
        <dbReference type="EMBL" id="CCA88752.1"/>
    </source>
</evidence>